<dbReference type="SUPFAM" id="SSF50685">
    <property type="entry name" value="Barwin-like endoglucanases"/>
    <property type="match status" value="1"/>
</dbReference>
<proteinExistence type="predicted"/>
<gene>
    <name evidence="3" type="primary">ABSGL_12855.1 scaffold 13518</name>
</gene>
<dbReference type="AlphaFoldDB" id="A0A168RPG8"/>
<evidence type="ECO:0000256" key="1">
    <source>
        <dbReference type="ARBA" id="ARBA00022729"/>
    </source>
</evidence>
<protein>
    <recommendedName>
        <fullName evidence="2">RlpA-like protein double-psi beta-barrel domain-containing protein</fullName>
    </recommendedName>
</protein>
<reference evidence="3" key="1">
    <citation type="submission" date="2016-04" db="EMBL/GenBank/DDBJ databases">
        <authorList>
            <person name="Evans L.H."/>
            <person name="Alamgir A."/>
            <person name="Owens N."/>
            <person name="Weber N.D."/>
            <person name="Virtaneva K."/>
            <person name="Barbian K."/>
            <person name="Babar A."/>
            <person name="Rosenke K."/>
        </authorList>
    </citation>
    <scope>NUCLEOTIDE SEQUENCE [LARGE SCALE GENOMIC DNA]</scope>
    <source>
        <strain evidence="3">CBS 101.48</strain>
    </source>
</reference>
<dbReference type="Proteomes" id="UP000078561">
    <property type="component" value="Unassembled WGS sequence"/>
</dbReference>
<evidence type="ECO:0000259" key="2">
    <source>
        <dbReference type="Pfam" id="PF03330"/>
    </source>
</evidence>
<dbReference type="EMBL" id="LT554731">
    <property type="protein sequence ID" value="SAM07216.1"/>
    <property type="molecule type" value="Genomic_DNA"/>
</dbReference>
<feature type="domain" description="RlpA-like protein double-psi beta-barrel" evidence="2">
    <location>
        <begin position="66"/>
        <end position="116"/>
    </location>
</feature>
<dbReference type="Pfam" id="PF03330">
    <property type="entry name" value="DPBB_1"/>
    <property type="match status" value="1"/>
</dbReference>
<name>A0A168RPG8_ABSGL</name>
<dbReference type="InParanoid" id="A0A168RPG8"/>
<dbReference type="InterPro" id="IPR036908">
    <property type="entry name" value="RlpA-like_sf"/>
</dbReference>
<accession>A0A168RPG8</accession>
<dbReference type="InterPro" id="IPR009009">
    <property type="entry name" value="RlpA-like_DPBB"/>
</dbReference>
<evidence type="ECO:0000313" key="3">
    <source>
        <dbReference type="EMBL" id="SAM07216.1"/>
    </source>
</evidence>
<dbReference type="InterPro" id="IPR051477">
    <property type="entry name" value="Expansin_CellWall"/>
</dbReference>
<dbReference type="CDD" id="cd22191">
    <property type="entry name" value="DPBB_RlpA_EXP_N-like"/>
    <property type="match status" value="1"/>
</dbReference>
<keyword evidence="4" id="KW-1185">Reference proteome</keyword>
<dbReference type="PANTHER" id="PTHR31836:SF28">
    <property type="entry name" value="SRCR DOMAIN-CONTAINING PROTEIN-RELATED"/>
    <property type="match status" value="1"/>
</dbReference>
<dbReference type="OrthoDB" id="623670at2759"/>
<evidence type="ECO:0000313" key="4">
    <source>
        <dbReference type="Proteomes" id="UP000078561"/>
    </source>
</evidence>
<dbReference type="OMA" id="SEDSDWC"/>
<keyword evidence="1" id="KW-0732">Signal</keyword>
<dbReference type="PANTHER" id="PTHR31836">
    <property type="match status" value="1"/>
</dbReference>
<sequence>MPFERRAVKDTLQRVAGKYAGKATFFRPADEGGPTGSCGPHETDDDMIVALNLHQYGNENKVSDWCFKKVLITHNDKSVTATITDACPGCQDKSLDLTPGVFNKLANPDEGVIDIHWCVIEEGQDTCTEGEDAQVSAPSKKGKKD</sequence>
<organism evidence="3">
    <name type="scientific">Absidia glauca</name>
    <name type="common">Pin mould</name>
    <dbReference type="NCBI Taxonomy" id="4829"/>
    <lineage>
        <taxon>Eukaryota</taxon>
        <taxon>Fungi</taxon>
        <taxon>Fungi incertae sedis</taxon>
        <taxon>Mucoromycota</taxon>
        <taxon>Mucoromycotina</taxon>
        <taxon>Mucoromycetes</taxon>
        <taxon>Mucorales</taxon>
        <taxon>Cunninghamellaceae</taxon>
        <taxon>Absidia</taxon>
    </lineage>
</organism>
<dbReference type="Gene3D" id="2.40.40.10">
    <property type="entry name" value="RlpA-like domain"/>
    <property type="match status" value="1"/>
</dbReference>
<dbReference type="STRING" id="4829.A0A168RPG8"/>